<evidence type="ECO:0000256" key="1">
    <source>
        <dbReference type="ARBA" id="ARBA00004173"/>
    </source>
</evidence>
<evidence type="ECO:0000259" key="4">
    <source>
        <dbReference type="Pfam" id="PF25455"/>
    </source>
</evidence>
<name>A0AAX4P7T9_9CHLO</name>
<dbReference type="EMBL" id="CP151505">
    <property type="protein sequence ID" value="WZN62106.1"/>
    <property type="molecule type" value="Genomic_DNA"/>
</dbReference>
<dbReference type="PANTHER" id="PTHR22602">
    <property type="entry name" value="TRANSFERASE CAF17, MITOCHONDRIAL-RELATED"/>
    <property type="match status" value="1"/>
</dbReference>
<evidence type="ECO:0000256" key="2">
    <source>
        <dbReference type="ARBA" id="ARBA00022946"/>
    </source>
</evidence>
<reference evidence="5 6" key="1">
    <citation type="submission" date="2024-03" db="EMBL/GenBank/DDBJ databases">
        <title>Complete genome sequence of the green alga Chloropicon roscoffensis RCC1871.</title>
        <authorList>
            <person name="Lemieux C."/>
            <person name="Pombert J.-F."/>
            <person name="Otis C."/>
            <person name="Turmel M."/>
        </authorList>
    </citation>
    <scope>NUCLEOTIDE SEQUENCE [LARGE SCALE GENOMIC DNA]</scope>
    <source>
        <strain evidence="5 6">RCC1871</strain>
    </source>
</reference>
<dbReference type="InterPro" id="IPR057460">
    <property type="entry name" value="CAF17_C"/>
</dbReference>
<accession>A0AAX4P7T9</accession>
<dbReference type="InterPro" id="IPR027266">
    <property type="entry name" value="TrmE/GcvT-like"/>
</dbReference>
<dbReference type="InterPro" id="IPR017703">
    <property type="entry name" value="YgfZ/GCV_T_CS"/>
</dbReference>
<evidence type="ECO:0000313" key="6">
    <source>
        <dbReference type="Proteomes" id="UP001472866"/>
    </source>
</evidence>
<keyword evidence="2" id="KW-0809">Transit peptide</keyword>
<dbReference type="Pfam" id="PF25455">
    <property type="entry name" value="Beta-barrel_CAF17_C"/>
    <property type="match status" value="1"/>
</dbReference>
<dbReference type="SUPFAM" id="SSF103025">
    <property type="entry name" value="Folate-binding domain"/>
    <property type="match status" value="1"/>
</dbReference>
<keyword evidence="6" id="KW-1185">Reference proteome</keyword>
<dbReference type="InterPro" id="IPR045179">
    <property type="entry name" value="YgfZ/GcvT"/>
</dbReference>
<comment type="subcellular location">
    <subcellularLocation>
        <location evidence="1">Mitochondrion</location>
    </subcellularLocation>
</comment>
<feature type="domain" description="CAF17 C-terminal" evidence="4">
    <location>
        <begin position="277"/>
        <end position="376"/>
    </location>
</feature>
<dbReference type="Gene3D" id="3.30.1360.120">
    <property type="entry name" value="Probable tRNA modification gtpase trme, domain 1"/>
    <property type="match status" value="2"/>
</dbReference>
<keyword evidence="3" id="KW-0496">Mitochondrion</keyword>
<dbReference type="PANTHER" id="PTHR22602:SF0">
    <property type="entry name" value="TRANSFERASE CAF17, MITOCHONDRIAL-RELATED"/>
    <property type="match status" value="1"/>
</dbReference>
<evidence type="ECO:0000313" key="5">
    <source>
        <dbReference type="EMBL" id="WZN62106.1"/>
    </source>
</evidence>
<dbReference type="NCBIfam" id="TIGR03317">
    <property type="entry name" value="ygfZ_signature"/>
    <property type="match status" value="1"/>
</dbReference>
<dbReference type="GO" id="GO:0016226">
    <property type="term" value="P:iron-sulfur cluster assembly"/>
    <property type="evidence" value="ECO:0007669"/>
    <property type="project" value="TreeGrafter"/>
</dbReference>
<dbReference type="GO" id="GO:0005759">
    <property type="term" value="C:mitochondrial matrix"/>
    <property type="evidence" value="ECO:0007669"/>
    <property type="project" value="TreeGrafter"/>
</dbReference>
<organism evidence="5 6">
    <name type="scientific">Chloropicon roscoffensis</name>
    <dbReference type="NCBI Taxonomy" id="1461544"/>
    <lineage>
        <taxon>Eukaryota</taxon>
        <taxon>Viridiplantae</taxon>
        <taxon>Chlorophyta</taxon>
        <taxon>Chloropicophyceae</taxon>
        <taxon>Chloropicales</taxon>
        <taxon>Chloropicaceae</taxon>
        <taxon>Chloropicon</taxon>
    </lineage>
</organism>
<sequence>MLLRRLLSSGCLARRELGRTPFHGLGMAAAGTREAEGFDRPAREGLRYSPFCTASAPCAEDETRVVEDLSPRRSVIQLRGADRYSFLQGLVTNDVEELEREPSGSRRCMYSLLLNHKGRFLHDLFVYNVGDGSSLLIDLHKPSLDSVVKVLTRYKLRSKVDISDVTDRYSVVYSSSLGGAEGLAGSLAFKDPRHDLMGYRCLVEQPPGSVGGEGSGPSAHAALRYTLGVPEGDREMPTGKAIPLEFNVDALNGISYTKGCYMGQELTARTHFQGLVRKRLVPVTIKAAGDALGSISRTLSGEGGEESELEVVDPERNARKGGRKVGALLAAQDGKGLALLRLKGLKGKEFRLRWKGGSAEDVLEAAVEPALPEWWPEDWYTKAQEE</sequence>
<gene>
    <name evidence="5" type="ORF">HKI87_05g36420</name>
</gene>
<evidence type="ECO:0000256" key="3">
    <source>
        <dbReference type="ARBA" id="ARBA00023128"/>
    </source>
</evidence>
<protein>
    <submittedName>
        <fullName evidence="5">Folate-binding protein YgfZ</fullName>
    </submittedName>
</protein>
<dbReference type="AlphaFoldDB" id="A0AAX4P7T9"/>
<dbReference type="Proteomes" id="UP001472866">
    <property type="component" value="Chromosome 05"/>
</dbReference>
<proteinExistence type="predicted"/>